<evidence type="ECO:0000313" key="1">
    <source>
        <dbReference type="EMBL" id="MBB4106267.1"/>
    </source>
</evidence>
<protein>
    <submittedName>
        <fullName evidence="1">Uncharacterized protein</fullName>
    </submittedName>
</protein>
<dbReference type="RefSeq" id="WP_183759551.1">
    <property type="nucleotide sequence ID" value="NZ_BMHZ01000002.1"/>
</dbReference>
<name>A0A7W6P3T8_9SPHI</name>
<dbReference type="EMBL" id="JACIEF010000001">
    <property type="protein sequence ID" value="MBB4106267.1"/>
    <property type="molecule type" value="Genomic_DNA"/>
</dbReference>
<comment type="caution">
    <text evidence="1">The sequence shown here is derived from an EMBL/GenBank/DDBJ whole genome shotgun (WGS) entry which is preliminary data.</text>
</comment>
<reference evidence="1 2" key="1">
    <citation type="submission" date="2020-08" db="EMBL/GenBank/DDBJ databases">
        <title>Genomic Encyclopedia of Type Strains, Phase IV (KMG-IV): sequencing the most valuable type-strain genomes for metagenomic binning, comparative biology and taxonomic classification.</title>
        <authorList>
            <person name="Goeker M."/>
        </authorList>
    </citation>
    <scope>NUCLEOTIDE SEQUENCE [LARGE SCALE GENOMIC DNA]</scope>
    <source>
        <strain evidence="1 2">DSM 100774</strain>
    </source>
</reference>
<proteinExistence type="predicted"/>
<dbReference type="AlphaFoldDB" id="A0A7W6P3T8"/>
<dbReference type="Proteomes" id="UP000532273">
    <property type="component" value="Unassembled WGS sequence"/>
</dbReference>
<gene>
    <name evidence="1" type="ORF">GGQ60_000227</name>
</gene>
<evidence type="ECO:0000313" key="2">
    <source>
        <dbReference type="Proteomes" id="UP000532273"/>
    </source>
</evidence>
<accession>A0A7W6P3T8</accession>
<organism evidence="1 2">
    <name type="scientific">Pedobacter zeae</name>
    <dbReference type="NCBI Taxonomy" id="1737356"/>
    <lineage>
        <taxon>Bacteria</taxon>
        <taxon>Pseudomonadati</taxon>
        <taxon>Bacteroidota</taxon>
        <taxon>Sphingobacteriia</taxon>
        <taxon>Sphingobacteriales</taxon>
        <taxon>Sphingobacteriaceae</taxon>
        <taxon>Pedobacter</taxon>
    </lineage>
</organism>
<sequence length="203" mass="24306">MRKLFIMVILILPILCFCQIKKNISLKNKNRVRVHKLYPKSPYNKKDSKLIHYLSSLEFDSAKIFTFNCKKIDWNSYNYKIDSAKLYFKKRLDFPFYEDGKRMKPEDTNKLIYLLKNSYKDDYPNYTVTTYAPTMGIAFFNNGEVCSHIEVSNFEIKTYITFLRENKNVYKYYWISTGEALRRNFDNLCKSYGLNCCQIKYAD</sequence>